<dbReference type="GeneID" id="93608027"/>
<evidence type="ECO:0000256" key="1">
    <source>
        <dbReference type="SAM" id="MobiDB-lite"/>
    </source>
</evidence>
<keyword evidence="4" id="KW-1185">Reference proteome</keyword>
<feature type="region of interest" description="Disordered" evidence="1">
    <location>
        <begin position="290"/>
        <end position="462"/>
    </location>
</feature>
<dbReference type="Proteomes" id="UP000009138">
    <property type="component" value="Unassembled WGS sequence"/>
</dbReference>
<feature type="compositionally biased region" description="Basic and acidic residues" evidence="1">
    <location>
        <begin position="305"/>
        <end position="319"/>
    </location>
</feature>
<feature type="transmembrane region" description="Helical" evidence="2">
    <location>
        <begin position="159"/>
        <end position="179"/>
    </location>
</feature>
<dbReference type="Gene3D" id="1.20.140.150">
    <property type="match status" value="1"/>
</dbReference>
<feature type="transmembrane region" description="Helical" evidence="2">
    <location>
        <begin position="208"/>
        <end position="232"/>
    </location>
</feature>
<accession>I1BJH1</accession>
<dbReference type="VEuPathDB" id="FungiDB:RO3G_01055"/>
<keyword evidence="2" id="KW-1133">Transmembrane helix</keyword>
<evidence type="ECO:0000313" key="3">
    <source>
        <dbReference type="EMBL" id="EIE76351.1"/>
    </source>
</evidence>
<protein>
    <submittedName>
        <fullName evidence="3">Uncharacterized protein</fullName>
    </submittedName>
</protein>
<feature type="compositionally biased region" description="Basic residues" evidence="1">
    <location>
        <begin position="335"/>
        <end position="344"/>
    </location>
</feature>
<feature type="compositionally biased region" description="Basic and acidic residues" evidence="1">
    <location>
        <begin position="349"/>
        <end position="364"/>
    </location>
</feature>
<evidence type="ECO:0000313" key="4">
    <source>
        <dbReference type="Proteomes" id="UP000009138"/>
    </source>
</evidence>
<dbReference type="InParanoid" id="I1BJH1"/>
<dbReference type="OMA" id="NTIYCAR"/>
<dbReference type="eggNOG" id="ENOG502RAKX">
    <property type="taxonomic scope" value="Eukaryota"/>
</dbReference>
<keyword evidence="2" id="KW-0812">Transmembrane</keyword>
<feature type="transmembrane region" description="Helical" evidence="2">
    <location>
        <begin position="128"/>
        <end position="147"/>
    </location>
</feature>
<feature type="transmembrane region" description="Helical" evidence="2">
    <location>
        <begin position="12"/>
        <end position="35"/>
    </location>
</feature>
<dbReference type="EMBL" id="CH476732">
    <property type="protein sequence ID" value="EIE76351.1"/>
    <property type="molecule type" value="Genomic_DNA"/>
</dbReference>
<dbReference type="AlphaFoldDB" id="I1BJH1"/>
<dbReference type="OrthoDB" id="2262162at2759"/>
<feature type="compositionally biased region" description="Polar residues" evidence="1">
    <location>
        <begin position="447"/>
        <end position="459"/>
    </location>
</feature>
<sequence length="489" mass="55174">MSVRKQSPYGPFVEYVVLPAIRIGVLLLSILAIGFGSWLETNDHIDDCSFKSSMSLHQVFLYRNITNNMTTPDSVSFGLWKHCYIYALNCSCSPANLRYQPDVSTVLQVATEHNATAPITTATSLSRILPLTLATVFGAIGFLLGLYTNKKGKYLYRRIIVGLILATAILVAYSFGYSYQRYFQMIKETCESTENHVHCAAHTVQTEVVLFAIALSFLFLSLIFWTLASSFFSKKANDAIQRDETLDLAETKGSPVTAQTKRKVLPQDEWATWGDGAMFDPDRIIWEEEKRGYDQDGSRGSPAEEYPKRSRPKYPEIYEKPSLSPPPPPVAISKPHSRRQKRVSPPRSKQSEPRRHPQVRKESDDSAMTFGHRTRRKSSLGYSDWEQRYQTSRLNLGGGGARKTPTTISPHPSQHESRGSYCMTPHFNDSTESGYFPAQPDDRRKSSTSSLNPVLNTSPKVGIEHPLNKKVIVDKRIQDYFQNTSTHDL</sequence>
<dbReference type="RefSeq" id="XP_067511747.1">
    <property type="nucleotide sequence ID" value="XM_067655646.1"/>
</dbReference>
<proteinExistence type="predicted"/>
<gene>
    <name evidence="3" type="ORF">RO3G_01055</name>
</gene>
<reference evidence="3 4" key="1">
    <citation type="journal article" date="2009" name="PLoS Genet.">
        <title>Genomic analysis of the basal lineage fungus Rhizopus oryzae reveals a whole-genome duplication.</title>
        <authorList>
            <person name="Ma L.-J."/>
            <person name="Ibrahim A.S."/>
            <person name="Skory C."/>
            <person name="Grabherr M.G."/>
            <person name="Burger G."/>
            <person name="Butler M."/>
            <person name="Elias M."/>
            <person name="Idnurm A."/>
            <person name="Lang B.F."/>
            <person name="Sone T."/>
            <person name="Abe A."/>
            <person name="Calvo S.E."/>
            <person name="Corrochano L.M."/>
            <person name="Engels R."/>
            <person name="Fu J."/>
            <person name="Hansberg W."/>
            <person name="Kim J.-M."/>
            <person name="Kodira C.D."/>
            <person name="Koehrsen M.J."/>
            <person name="Liu B."/>
            <person name="Miranda-Saavedra D."/>
            <person name="O'Leary S."/>
            <person name="Ortiz-Castellanos L."/>
            <person name="Poulter R."/>
            <person name="Rodriguez-Romero J."/>
            <person name="Ruiz-Herrera J."/>
            <person name="Shen Y.-Q."/>
            <person name="Zeng Q."/>
            <person name="Galagan J."/>
            <person name="Birren B.W."/>
            <person name="Cuomo C.A."/>
            <person name="Wickes B.L."/>
        </authorList>
    </citation>
    <scope>NUCLEOTIDE SEQUENCE [LARGE SCALE GENOMIC DNA]</scope>
    <source>
        <strain evidence="4">RA 99-880 / ATCC MYA-4621 / FGSC 9543 / NRRL 43880</strain>
    </source>
</reference>
<keyword evidence="2" id="KW-0472">Membrane</keyword>
<evidence type="ECO:0000256" key="2">
    <source>
        <dbReference type="SAM" id="Phobius"/>
    </source>
</evidence>
<organism evidence="3 4">
    <name type="scientific">Rhizopus delemar (strain RA 99-880 / ATCC MYA-4621 / FGSC 9543 / NRRL 43880)</name>
    <name type="common">Mucormycosis agent</name>
    <name type="synonym">Rhizopus arrhizus var. delemar</name>
    <dbReference type="NCBI Taxonomy" id="246409"/>
    <lineage>
        <taxon>Eukaryota</taxon>
        <taxon>Fungi</taxon>
        <taxon>Fungi incertae sedis</taxon>
        <taxon>Mucoromycota</taxon>
        <taxon>Mucoromycotina</taxon>
        <taxon>Mucoromycetes</taxon>
        <taxon>Mucorales</taxon>
        <taxon>Mucorineae</taxon>
        <taxon>Rhizopodaceae</taxon>
        <taxon>Rhizopus</taxon>
    </lineage>
</organism>
<name>I1BJH1_RHIO9</name>